<reference evidence="1 2" key="1">
    <citation type="submission" date="2018-06" db="EMBL/GenBank/DDBJ databases">
        <title>Genomic Encyclopedia of Archaeal and Bacterial Type Strains, Phase II (KMG-II): from individual species to whole genera.</title>
        <authorList>
            <person name="Goeker M."/>
        </authorList>
    </citation>
    <scope>NUCLEOTIDE SEQUENCE [LARGE SCALE GENOMIC DNA]</scope>
    <source>
        <strain evidence="1 2">DSM 14825</strain>
    </source>
</reference>
<organism evidence="1 2">
    <name type="scientific">Pedobacter cryoconitis</name>
    <dbReference type="NCBI Taxonomy" id="188932"/>
    <lineage>
        <taxon>Bacteria</taxon>
        <taxon>Pseudomonadati</taxon>
        <taxon>Bacteroidota</taxon>
        <taxon>Sphingobacteriia</taxon>
        <taxon>Sphingobacteriales</taxon>
        <taxon>Sphingobacteriaceae</taxon>
        <taxon>Pedobacter</taxon>
    </lineage>
</organism>
<evidence type="ECO:0000313" key="1">
    <source>
        <dbReference type="EMBL" id="RAJ32954.1"/>
    </source>
</evidence>
<comment type="caution">
    <text evidence="1">The sequence shown here is derived from an EMBL/GenBank/DDBJ whole genome shotgun (WGS) entry which is preliminary data.</text>
</comment>
<gene>
    <name evidence="1" type="ORF">LY11_01644</name>
</gene>
<dbReference type="Proteomes" id="UP000249754">
    <property type="component" value="Unassembled WGS sequence"/>
</dbReference>
<evidence type="ECO:0000313" key="2">
    <source>
        <dbReference type="Proteomes" id="UP000249754"/>
    </source>
</evidence>
<dbReference type="EMBL" id="QLLR01000005">
    <property type="protein sequence ID" value="RAJ32954.1"/>
    <property type="molecule type" value="Genomic_DNA"/>
</dbReference>
<name>A0A327SYP2_9SPHI</name>
<dbReference type="AlphaFoldDB" id="A0A327SYP2"/>
<proteinExistence type="predicted"/>
<sequence length="39" mass="4392">MVVPEGCSVNENYHLFSSPVMNRFTETEILGPLIHEGFP</sequence>
<protein>
    <submittedName>
        <fullName evidence="1">Uncharacterized protein</fullName>
    </submittedName>
</protein>
<accession>A0A327SYP2</accession>